<keyword evidence="1" id="KW-0547">Nucleotide-binding</keyword>
<dbReference type="PANTHER" id="PTHR16305:SF35">
    <property type="entry name" value="TRANSCRIPTIONAL ACTIVATOR DOMAIN"/>
    <property type="match status" value="1"/>
</dbReference>
<dbReference type="GO" id="GO:0005524">
    <property type="term" value="F:ATP binding"/>
    <property type="evidence" value="ECO:0007669"/>
    <property type="project" value="UniProtKB-KW"/>
</dbReference>
<name>A0A4R4Q0V2_9ACTN</name>
<dbReference type="InterPro" id="IPR016032">
    <property type="entry name" value="Sig_transdc_resp-reg_C-effctor"/>
</dbReference>
<dbReference type="GO" id="GO:0003677">
    <property type="term" value="F:DNA binding"/>
    <property type="evidence" value="ECO:0007669"/>
    <property type="project" value="InterPro"/>
</dbReference>
<keyword evidence="5" id="KW-1185">Reference proteome</keyword>
<dbReference type="SUPFAM" id="SSF48452">
    <property type="entry name" value="TPR-like"/>
    <property type="match status" value="1"/>
</dbReference>
<evidence type="ECO:0000313" key="5">
    <source>
        <dbReference type="Proteomes" id="UP000295075"/>
    </source>
</evidence>
<dbReference type="CDD" id="cd06170">
    <property type="entry name" value="LuxR_C_like"/>
    <property type="match status" value="1"/>
</dbReference>
<dbReference type="InterPro" id="IPR041664">
    <property type="entry name" value="AAA_16"/>
</dbReference>
<dbReference type="AlphaFoldDB" id="A0A4R4Q0V2"/>
<keyword evidence="2" id="KW-0067">ATP-binding</keyword>
<dbReference type="Gene3D" id="1.10.10.10">
    <property type="entry name" value="Winged helix-like DNA-binding domain superfamily/Winged helix DNA-binding domain"/>
    <property type="match status" value="1"/>
</dbReference>
<dbReference type="GO" id="GO:0004016">
    <property type="term" value="F:adenylate cyclase activity"/>
    <property type="evidence" value="ECO:0007669"/>
    <property type="project" value="TreeGrafter"/>
</dbReference>
<dbReference type="GO" id="GO:0006355">
    <property type="term" value="P:regulation of DNA-templated transcription"/>
    <property type="evidence" value="ECO:0007669"/>
    <property type="project" value="InterPro"/>
</dbReference>
<dbReference type="SUPFAM" id="SSF52540">
    <property type="entry name" value="P-loop containing nucleoside triphosphate hydrolases"/>
    <property type="match status" value="1"/>
</dbReference>
<dbReference type="SUPFAM" id="SSF46894">
    <property type="entry name" value="C-terminal effector domain of the bipartite response regulators"/>
    <property type="match status" value="1"/>
</dbReference>
<dbReference type="InterPro" id="IPR036388">
    <property type="entry name" value="WH-like_DNA-bd_sf"/>
</dbReference>
<dbReference type="PROSITE" id="PS50043">
    <property type="entry name" value="HTH_LUXR_2"/>
    <property type="match status" value="1"/>
</dbReference>
<evidence type="ECO:0000256" key="1">
    <source>
        <dbReference type="ARBA" id="ARBA00022741"/>
    </source>
</evidence>
<dbReference type="GO" id="GO:0005737">
    <property type="term" value="C:cytoplasm"/>
    <property type="evidence" value="ECO:0007669"/>
    <property type="project" value="TreeGrafter"/>
</dbReference>
<dbReference type="PRINTS" id="PR00038">
    <property type="entry name" value="HTHLUXR"/>
</dbReference>
<proteinExistence type="predicted"/>
<evidence type="ECO:0000259" key="3">
    <source>
        <dbReference type="PROSITE" id="PS50043"/>
    </source>
</evidence>
<dbReference type="OrthoDB" id="3178131at2"/>
<evidence type="ECO:0000313" key="4">
    <source>
        <dbReference type="EMBL" id="TDC28576.1"/>
    </source>
</evidence>
<dbReference type="PROSITE" id="PS00622">
    <property type="entry name" value="HTH_LUXR_1"/>
    <property type="match status" value="1"/>
</dbReference>
<dbReference type="InterPro" id="IPR000792">
    <property type="entry name" value="Tscrpt_reg_LuxR_C"/>
</dbReference>
<accession>A0A4R4Q0V2</accession>
<comment type="caution">
    <text evidence="4">The sequence shown here is derived from an EMBL/GenBank/DDBJ whole genome shotgun (WGS) entry which is preliminary data.</text>
</comment>
<dbReference type="Pfam" id="PF00196">
    <property type="entry name" value="GerE"/>
    <property type="match status" value="1"/>
</dbReference>
<dbReference type="PANTHER" id="PTHR16305">
    <property type="entry name" value="TESTICULAR SOLUBLE ADENYLYL CYCLASE"/>
    <property type="match status" value="1"/>
</dbReference>
<evidence type="ECO:0000256" key="2">
    <source>
        <dbReference type="ARBA" id="ARBA00022840"/>
    </source>
</evidence>
<feature type="domain" description="HTH luxR-type" evidence="3">
    <location>
        <begin position="861"/>
        <end position="925"/>
    </location>
</feature>
<dbReference type="EMBL" id="SMKA01000074">
    <property type="protein sequence ID" value="TDC28576.1"/>
    <property type="molecule type" value="Genomic_DNA"/>
</dbReference>
<dbReference type="SMART" id="SM00421">
    <property type="entry name" value="HTH_LUXR"/>
    <property type="match status" value="1"/>
</dbReference>
<dbReference type="Pfam" id="PF13191">
    <property type="entry name" value="AAA_16"/>
    <property type="match status" value="1"/>
</dbReference>
<reference evidence="4 5" key="1">
    <citation type="submission" date="2019-03" db="EMBL/GenBank/DDBJ databases">
        <title>Draft genome sequences of novel Actinobacteria.</title>
        <authorList>
            <person name="Sahin N."/>
            <person name="Ay H."/>
            <person name="Saygin H."/>
        </authorList>
    </citation>
    <scope>NUCLEOTIDE SEQUENCE [LARGE SCALE GENOMIC DNA]</scope>
    <source>
        <strain evidence="4 5">JCM 30547</strain>
    </source>
</reference>
<gene>
    <name evidence="4" type="ORF">E1261_18125</name>
</gene>
<sequence length="925" mass="97880">MATGDQLLERDLEQAAIADAQATAGGGHGQMLVVQGEAGIGKSRLLAQVRRPGHRLFTARGTEFEQNVPFGLVGQLFGHAVRDADESALSGPAAQAVRVFDPVAGEHSAANSELAVLHGLYWLTVNLCDGRTVIVIDDLQWADPPSLRYLTYLLPRLPALPLLVLAAARSGRDADRPEVLRLLADSGVRVIRPGRLSVKATTELLDSTFGEPCQPRFARDAYEATRGNPLLVRALAGALLDKNVAPVDQNSGLILAHGHSTVAHLVTARLAAAGPVATEIARCLAVLGQRAAVPLVLQLAAPDRPEAADGLAGLQAAGLVELDTDQVTFTHPLVGAAVEATIDPVELGRRHAAAANVLQASRAPAEHVGAHLVKAPRGLEPAAIDWLERAASSALARGSVEGAFVFLRRCLDESLPVDRRRELLVAASELALQVDLQTAADLTAEARGLTADPVQRARLGLQLGRARGYLLDPAEAFAALEKARDETPDSAEDLRRQIEATLLVGVFVVPGRLHLQDRVPSLADLPASDGIGAKLLAAAISAHEMAQCVPSGVERATAALADGELIRTSNGEGPLVCGWLTLLAADERLALTSLNEAVAQAHQNGSVRSLAAAYCFRAAAHLWTGQLSDAEQDAREALELARTGRVDMDPSFAAAYLAWSLAYRGDLPSAEAALRQVGVPYAGVPDRPVYYALTAWAELLLLNGRHNEALATARRAGHVWQSFGFANPALASWRSVAALAAHALGDRATASAVLTEELELAERWQGARALGRVRRNLGLVLDSGELLAASVAVLTDSPAKLELAASLLEYGAYLQRTGRRMEARDLLSRALDQAEVCGATQLAERARSELTAAGFRPRRNRLTGRAALTAGELRVAELAAAGATNREIAQDLFLTVKTIELHLSSTYRKLGIANRAALRDGLVSG</sequence>
<organism evidence="4 5">
    <name type="scientific">Kribbella albertanoniae</name>
    <dbReference type="NCBI Taxonomy" id="1266829"/>
    <lineage>
        <taxon>Bacteria</taxon>
        <taxon>Bacillati</taxon>
        <taxon>Actinomycetota</taxon>
        <taxon>Actinomycetes</taxon>
        <taxon>Propionibacteriales</taxon>
        <taxon>Kribbellaceae</taxon>
        <taxon>Kribbella</taxon>
    </lineage>
</organism>
<dbReference type="RefSeq" id="WP_132408054.1">
    <property type="nucleotide sequence ID" value="NZ_SMKA01000074.1"/>
</dbReference>
<dbReference type="Proteomes" id="UP000295075">
    <property type="component" value="Unassembled WGS sequence"/>
</dbReference>
<dbReference type="Gene3D" id="1.25.40.10">
    <property type="entry name" value="Tetratricopeptide repeat domain"/>
    <property type="match status" value="2"/>
</dbReference>
<protein>
    <recommendedName>
        <fullName evidence="3">HTH luxR-type domain-containing protein</fullName>
    </recommendedName>
</protein>
<dbReference type="InterPro" id="IPR027417">
    <property type="entry name" value="P-loop_NTPase"/>
</dbReference>
<dbReference type="InterPro" id="IPR011990">
    <property type="entry name" value="TPR-like_helical_dom_sf"/>
</dbReference>